<accession>A0AAD7VUB7</accession>
<dbReference type="EMBL" id="JARPMG010000003">
    <property type="protein sequence ID" value="KAJ8101649.1"/>
    <property type="molecule type" value="Genomic_DNA"/>
</dbReference>
<dbReference type="AlphaFoldDB" id="A0AAD7VUB7"/>
<evidence type="ECO:0000259" key="1">
    <source>
        <dbReference type="Pfam" id="PF00561"/>
    </source>
</evidence>
<reference evidence="2" key="1">
    <citation type="submission" date="2023-03" db="EMBL/GenBank/DDBJ databases">
        <title>Near-Complete genome sequence of Lipomyces tetrasporous NRRL Y-64009, an oleaginous yeast capable of growing on lignocellulosic hydrolysates.</title>
        <authorList>
            <consortium name="Lawrence Berkeley National Laboratory"/>
            <person name="Jagtap S.S."/>
            <person name="Liu J.-J."/>
            <person name="Walukiewicz H.E."/>
            <person name="Pangilinan J."/>
            <person name="Lipzen A."/>
            <person name="Ahrendt S."/>
            <person name="Koriabine M."/>
            <person name="Cobaugh K."/>
            <person name="Salamov A."/>
            <person name="Yoshinaga Y."/>
            <person name="Ng V."/>
            <person name="Daum C."/>
            <person name="Grigoriev I.V."/>
            <person name="Slininger P.J."/>
            <person name="Dien B.S."/>
            <person name="Jin Y.-S."/>
            <person name="Rao C.V."/>
        </authorList>
    </citation>
    <scope>NUCLEOTIDE SEQUENCE</scope>
    <source>
        <strain evidence="2">NRRL Y-64009</strain>
    </source>
</reference>
<dbReference type="Proteomes" id="UP001217417">
    <property type="component" value="Unassembled WGS sequence"/>
</dbReference>
<dbReference type="RefSeq" id="XP_056045099.1">
    <property type="nucleotide sequence ID" value="XM_056189140.1"/>
</dbReference>
<dbReference type="InterPro" id="IPR000073">
    <property type="entry name" value="AB_hydrolase_1"/>
</dbReference>
<dbReference type="PRINTS" id="PR00412">
    <property type="entry name" value="EPOXHYDRLASE"/>
</dbReference>
<dbReference type="InterPro" id="IPR050266">
    <property type="entry name" value="AB_hydrolase_sf"/>
</dbReference>
<dbReference type="GeneID" id="80884306"/>
<evidence type="ECO:0000313" key="2">
    <source>
        <dbReference type="EMBL" id="KAJ8101649.1"/>
    </source>
</evidence>
<dbReference type="GO" id="GO:0047372">
    <property type="term" value="F:monoacylglycerol lipase activity"/>
    <property type="evidence" value="ECO:0007669"/>
    <property type="project" value="TreeGrafter"/>
</dbReference>
<dbReference type="GO" id="GO:0016020">
    <property type="term" value="C:membrane"/>
    <property type="evidence" value="ECO:0007669"/>
    <property type="project" value="TreeGrafter"/>
</dbReference>
<dbReference type="PANTHER" id="PTHR43798">
    <property type="entry name" value="MONOACYLGLYCEROL LIPASE"/>
    <property type="match status" value="1"/>
</dbReference>
<gene>
    <name evidence="2" type="ORF">POJ06DRAFT_266263</name>
</gene>
<keyword evidence="2" id="KW-0378">Hydrolase</keyword>
<keyword evidence="3" id="KW-1185">Reference proteome</keyword>
<dbReference type="Gene3D" id="3.40.50.1820">
    <property type="entry name" value="alpha/beta hydrolase"/>
    <property type="match status" value="1"/>
</dbReference>
<feature type="domain" description="AB hydrolase-1" evidence="1">
    <location>
        <begin position="30"/>
        <end position="315"/>
    </location>
</feature>
<proteinExistence type="predicted"/>
<evidence type="ECO:0000313" key="3">
    <source>
        <dbReference type="Proteomes" id="UP001217417"/>
    </source>
</evidence>
<organism evidence="2 3">
    <name type="scientific">Lipomyces tetrasporus</name>
    <dbReference type="NCBI Taxonomy" id="54092"/>
    <lineage>
        <taxon>Eukaryota</taxon>
        <taxon>Fungi</taxon>
        <taxon>Dikarya</taxon>
        <taxon>Ascomycota</taxon>
        <taxon>Saccharomycotina</taxon>
        <taxon>Lipomycetes</taxon>
        <taxon>Lipomycetales</taxon>
        <taxon>Lipomycetaceae</taxon>
        <taxon>Lipomyces</taxon>
    </lineage>
</organism>
<dbReference type="InterPro" id="IPR000639">
    <property type="entry name" value="Epox_hydrolase-like"/>
</dbReference>
<dbReference type="GO" id="GO:0046464">
    <property type="term" value="P:acylglycerol catabolic process"/>
    <property type="evidence" value="ECO:0007669"/>
    <property type="project" value="TreeGrafter"/>
</dbReference>
<sequence>MAYPHSTYTTARALTYSYIHIPPQSPNTPYILFLHGFPSNSHDWRHQISFFVAKGYGILAPDLLGFGETSKPSELEMYRGEGMARDIVEIMVSEGVGVVVGVAHDWGSFLLSRLANYHPERFSAYAFIDHGYGAPGQSLTPAVIQHINSSVQAKLGFSIFGYFLFFNEEDAAKLLDEHSESVESLYFATDNEINKKYKGAPGGFRTWLTEGKTVDLPAYLTSEDHKHYQHAFSLEKGGYGPAINWYRASLRNINEEDEKKIPTPAHTLTHPTLLIASTGYVITVTINFPEQMRPLVPDLKVENVNGGHWLQLEKADEVNKILEEFMEEKRLV</sequence>
<dbReference type="InterPro" id="IPR029058">
    <property type="entry name" value="AB_hydrolase_fold"/>
</dbReference>
<protein>
    <submittedName>
        <fullName evidence="2">Alpha/Beta hydrolase protein</fullName>
    </submittedName>
</protein>
<dbReference type="PANTHER" id="PTHR43798:SF33">
    <property type="entry name" value="HYDROLASE, PUTATIVE (AFU_ORTHOLOGUE AFUA_2G14860)-RELATED"/>
    <property type="match status" value="1"/>
</dbReference>
<name>A0AAD7VUB7_9ASCO</name>
<comment type="caution">
    <text evidence="2">The sequence shown here is derived from an EMBL/GenBank/DDBJ whole genome shotgun (WGS) entry which is preliminary data.</text>
</comment>
<dbReference type="Pfam" id="PF00561">
    <property type="entry name" value="Abhydrolase_1"/>
    <property type="match status" value="1"/>
</dbReference>
<dbReference type="SUPFAM" id="SSF53474">
    <property type="entry name" value="alpha/beta-Hydrolases"/>
    <property type="match status" value="1"/>
</dbReference>